<dbReference type="Pfam" id="PF06293">
    <property type="entry name" value="Kdo"/>
    <property type="match status" value="1"/>
</dbReference>
<reference evidence="1" key="1">
    <citation type="journal article" date="2020" name="BMC Genomics">
        <title>Correction to: Identification and distribution of gene clusters required for synthesis of sphingolipid metabolism inhibitors in diverse species of the filamentous fungus Fusarium.</title>
        <authorList>
            <person name="Kim H.S."/>
            <person name="Lohmar J.M."/>
            <person name="Busman M."/>
            <person name="Brown D.W."/>
            <person name="Naumann T.A."/>
            <person name="Divon H.H."/>
            <person name="Lysoe E."/>
            <person name="Uhlig S."/>
            <person name="Proctor R.H."/>
        </authorList>
    </citation>
    <scope>NUCLEOTIDE SEQUENCE</scope>
    <source>
        <strain evidence="1">NRRL 22465</strain>
    </source>
</reference>
<dbReference type="InterPro" id="IPR011009">
    <property type="entry name" value="Kinase-like_dom_sf"/>
</dbReference>
<proteinExistence type="predicted"/>
<dbReference type="AlphaFoldDB" id="A0A8H4UI17"/>
<dbReference type="EMBL" id="JABEYC010000506">
    <property type="protein sequence ID" value="KAF4976656.1"/>
    <property type="molecule type" value="Genomic_DNA"/>
</dbReference>
<keyword evidence="2" id="KW-1185">Reference proteome</keyword>
<evidence type="ECO:0000313" key="2">
    <source>
        <dbReference type="Proteomes" id="UP000635477"/>
    </source>
</evidence>
<dbReference type="SUPFAM" id="SSF56112">
    <property type="entry name" value="Protein kinase-like (PK-like)"/>
    <property type="match status" value="1"/>
</dbReference>
<protein>
    <recommendedName>
        <fullName evidence="3">Alpha-galactosidase A</fullName>
    </recommendedName>
</protein>
<organism evidence="1 2">
    <name type="scientific">Fusarium zealandicum</name>
    <dbReference type="NCBI Taxonomy" id="1053134"/>
    <lineage>
        <taxon>Eukaryota</taxon>
        <taxon>Fungi</taxon>
        <taxon>Dikarya</taxon>
        <taxon>Ascomycota</taxon>
        <taxon>Pezizomycotina</taxon>
        <taxon>Sordariomycetes</taxon>
        <taxon>Hypocreomycetidae</taxon>
        <taxon>Hypocreales</taxon>
        <taxon>Nectriaceae</taxon>
        <taxon>Fusarium</taxon>
        <taxon>Fusarium staphyleae species complex</taxon>
    </lineage>
</organism>
<dbReference type="OrthoDB" id="5151580at2759"/>
<evidence type="ECO:0000313" key="1">
    <source>
        <dbReference type="EMBL" id="KAF4976656.1"/>
    </source>
</evidence>
<name>A0A8H4UI17_9HYPO</name>
<comment type="caution">
    <text evidence="1">The sequence shown here is derived from an EMBL/GenBank/DDBJ whole genome shotgun (WGS) entry which is preliminary data.</text>
</comment>
<evidence type="ECO:0008006" key="3">
    <source>
        <dbReference type="Google" id="ProtNLM"/>
    </source>
</evidence>
<accession>A0A8H4UI17</accession>
<dbReference type="Proteomes" id="UP000635477">
    <property type="component" value="Unassembled WGS sequence"/>
</dbReference>
<sequence>MSAQDIVLSIDLAPEDCLYRILRKNPERVVYVNLEHLDLIPEESRTYGPDVIRELSKLPEWNNGWKTLTISKENTGIRSQRDIFEPHALPQAQVHDLYERFNILTLEEVQSVKSRVSHFQNQDTQYFLKIARFGFEMPSLAKEAEVYDILTREASTLAPRLLGYAYEPELEDDRITGRVIGLVLEAVSGRHPGISDLGTCQEALQQLHGLGIIHGDINKYNIFLTKDGAKFIDFEESGISSVDESKKAKEMQSLYERLLDESGTGRPW</sequence>
<dbReference type="Gene3D" id="1.10.510.10">
    <property type="entry name" value="Transferase(Phosphotransferase) domain 1"/>
    <property type="match status" value="1"/>
</dbReference>
<reference evidence="1" key="2">
    <citation type="submission" date="2020-05" db="EMBL/GenBank/DDBJ databases">
        <authorList>
            <person name="Kim H.-S."/>
            <person name="Proctor R.H."/>
            <person name="Brown D.W."/>
        </authorList>
    </citation>
    <scope>NUCLEOTIDE SEQUENCE</scope>
    <source>
        <strain evidence="1">NRRL 22465</strain>
    </source>
</reference>
<gene>
    <name evidence="1" type="ORF">FZEAL_6718</name>
</gene>